<keyword evidence="10" id="KW-0539">Nucleus</keyword>
<dbReference type="InterPro" id="IPR000008">
    <property type="entry name" value="C2_dom"/>
</dbReference>
<dbReference type="AlphaFoldDB" id="A0A4D6L377"/>
<dbReference type="GO" id="GO:0005886">
    <property type="term" value="C:plasma membrane"/>
    <property type="evidence" value="ECO:0007669"/>
    <property type="project" value="UniProtKB-SubCell"/>
</dbReference>
<dbReference type="GO" id="GO:0009738">
    <property type="term" value="P:abscisic acid-activated signaling pathway"/>
    <property type="evidence" value="ECO:0007669"/>
    <property type="project" value="UniProtKB-KW"/>
</dbReference>
<comment type="subcellular location">
    <subcellularLocation>
        <location evidence="2">Cell membrane</location>
    </subcellularLocation>
    <subcellularLocation>
        <location evidence="1">Nucleus</location>
    </subcellularLocation>
</comment>
<keyword evidence="7" id="KW-0106">Calcium</keyword>
<protein>
    <submittedName>
        <fullName evidence="13">Phosphatidylserine decarboxylase</fullName>
    </submittedName>
</protein>
<evidence type="ECO:0000256" key="10">
    <source>
        <dbReference type="ARBA" id="ARBA00023242"/>
    </source>
</evidence>
<evidence type="ECO:0000313" key="14">
    <source>
        <dbReference type="Proteomes" id="UP000501690"/>
    </source>
</evidence>
<evidence type="ECO:0000256" key="5">
    <source>
        <dbReference type="ARBA" id="ARBA00022682"/>
    </source>
</evidence>
<dbReference type="PANTHER" id="PTHR45933">
    <property type="entry name" value="PROTEIN C2-DOMAIN ABA-RELATED 4"/>
    <property type="match status" value="1"/>
</dbReference>
<reference evidence="13 14" key="1">
    <citation type="submission" date="2019-04" db="EMBL/GenBank/DDBJ databases">
        <title>An improved genome assembly and genetic linkage map for asparagus bean, Vigna unguiculata ssp. sesquipedialis.</title>
        <authorList>
            <person name="Xia Q."/>
            <person name="Zhang R."/>
            <person name="Dong Y."/>
        </authorList>
    </citation>
    <scope>NUCLEOTIDE SEQUENCE [LARGE SCALE GENOMIC DNA]</scope>
    <source>
        <tissue evidence="13">Leaf</tissue>
    </source>
</reference>
<dbReference type="InterPro" id="IPR035892">
    <property type="entry name" value="C2_domain_sf"/>
</dbReference>
<dbReference type="GO" id="GO:0046872">
    <property type="term" value="F:metal ion binding"/>
    <property type="evidence" value="ECO:0007669"/>
    <property type="project" value="UniProtKB-KW"/>
</dbReference>
<name>A0A4D6L377_VIGUN</name>
<dbReference type="Proteomes" id="UP000501690">
    <property type="component" value="Linkage Group LG2"/>
</dbReference>
<dbReference type="EMBL" id="CP039346">
    <property type="protein sequence ID" value="QCD82926.1"/>
    <property type="molecule type" value="Genomic_DNA"/>
</dbReference>
<dbReference type="GO" id="GO:0005634">
    <property type="term" value="C:nucleus"/>
    <property type="evidence" value="ECO:0007669"/>
    <property type="project" value="UniProtKB-SubCell"/>
</dbReference>
<evidence type="ECO:0000256" key="4">
    <source>
        <dbReference type="ARBA" id="ARBA00022475"/>
    </source>
</evidence>
<dbReference type="GO" id="GO:0005096">
    <property type="term" value="F:GTPase activator activity"/>
    <property type="evidence" value="ECO:0007669"/>
    <property type="project" value="UniProtKB-KW"/>
</dbReference>
<keyword evidence="5" id="KW-0938">Abscisic acid signaling pathway</keyword>
<evidence type="ECO:0000256" key="6">
    <source>
        <dbReference type="ARBA" id="ARBA00022723"/>
    </source>
</evidence>
<feature type="domain" description="C2" evidence="12">
    <location>
        <begin position="24"/>
        <end position="138"/>
    </location>
</feature>
<evidence type="ECO:0000259" key="12">
    <source>
        <dbReference type="PROSITE" id="PS50004"/>
    </source>
</evidence>
<dbReference type="Gene3D" id="2.60.40.150">
    <property type="entry name" value="C2 domain"/>
    <property type="match status" value="1"/>
</dbReference>
<evidence type="ECO:0000256" key="2">
    <source>
        <dbReference type="ARBA" id="ARBA00004236"/>
    </source>
</evidence>
<dbReference type="SUPFAM" id="SSF49562">
    <property type="entry name" value="C2 domain (Calcium/lipid-binding domain, CaLB)"/>
    <property type="match status" value="2"/>
</dbReference>
<organism evidence="13 14">
    <name type="scientific">Vigna unguiculata</name>
    <name type="common">Cowpea</name>
    <dbReference type="NCBI Taxonomy" id="3917"/>
    <lineage>
        <taxon>Eukaryota</taxon>
        <taxon>Viridiplantae</taxon>
        <taxon>Streptophyta</taxon>
        <taxon>Embryophyta</taxon>
        <taxon>Tracheophyta</taxon>
        <taxon>Spermatophyta</taxon>
        <taxon>Magnoliopsida</taxon>
        <taxon>eudicotyledons</taxon>
        <taxon>Gunneridae</taxon>
        <taxon>Pentapetalae</taxon>
        <taxon>rosids</taxon>
        <taxon>fabids</taxon>
        <taxon>Fabales</taxon>
        <taxon>Fabaceae</taxon>
        <taxon>Papilionoideae</taxon>
        <taxon>50 kb inversion clade</taxon>
        <taxon>NPAAA clade</taxon>
        <taxon>indigoferoid/millettioid clade</taxon>
        <taxon>Phaseoleae</taxon>
        <taxon>Vigna</taxon>
    </lineage>
</organism>
<dbReference type="InterPro" id="IPR044562">
    <property type="entry name" value="CAR1-11"/>
</dbReference>
<evidence type="ECO:0000313" key="13">
    <source>
        <dbReference type="EMBL" id="QCD82926.1"/>
    </source>
</evidence>
<dbReference type="PROSITE" id="PS50004">
    <property type="entry name" value="C2"/>
    <property type="match status" value="1"/>
</dbReference>
<keyword evidence="4" id="KW-1003">Cell membrane</keyword>
<gene>
    <name evidence="13" type="ORF">DEO72_LG2g3268</name>
</gene>
<comment type="similarity">
    <text evidence="11">Belongs to the plant CAR protein family.</text>
</comment>
<keyword evidence="3" id="KW-0343">GTPase activation</keyword>
<evidence type="ECO:0000256" key="1">
    <source>
        <dbReference type="ARBA" id="ARBA00004123"/>
    </source>
</evidence>
<evidence type="ECO:0000256" key="3">
    <source>
        <dbReference type="ARBA" id="ARBA00022468"/>
    </source>
</evidence>
<evidence type="ECO:0000256" key="8">
    <source>
        <dbReference type="ARBA" id="ARBA00023121"/>
    </source>
</evidence>
<keyword evidence="8" id="KW-0446">Lipid-binding</keyword>
<dbReference type="GO" id="GO:0008289">
    <property type="term" value="F:lipid binding"/>
    <property type="evidence" value="ECO:0007669"/>
    <property type="project" value="UniProtKB-KW"/>
</dbReference>
<keyword evidence="14" id="KW-1185">Reference proteome</keyword>
<keyword evidence="9" id="KW-0472">Membrane</keyword>
<keyword evidence="6" id="KW-0479">Metal-binding</keyword>
<accession>A0A4D6L377</accession>
<evidence type="ECO:0000256" key="7">
    <source>
        <dbReference type="ARBA" id="ARBA00022837"/>
    </source>
</evidence>
<proteinExistence type="inferred from homology"/>
<evidence type="ECO:0000256" key="11">
    <source>
        <dbReference type="ARBA" id="ARBA00024037"/>
    </source>
</evidence>
<dbReference type="PANTHER" id="PTHR45933:SF21">
    <property type="entry name" value="CALCIUM-DEPENDENT LIPID-BINDING (CALB DOMAIN) FAMILY PROTEIN"/>
    <property type="match status" value="1"/>
</dbReference>
<dbReference type="Pfam" id="PF00168">
    <property type="entry name" value="C2"/>
    <property type="match status" value="2"/>
</dbReference>
<dbReference type="SMART" id="SM00239">
    <property type="entry name" value="C2"/>
    <property type="match status" value="1"/>
</dbReference>
<evidence type="ECO:0000256" key="9">
    <source>
        <dbReference type="ARBA" id="ARBA00023136"/>
    </source>
</evidence>
<sequence length="205" mass="23291">MESFLGLIKLRIKKGSNLKARDTRTSDPYVSVTMGEQSFLGLIKLRIKKGSNLKARDTRTSDPYVSVTMGEQQLRTSVVRGTLNPEWNEELTLYVKDVNTPILLTVTDKDTFTPDDNMGDAEINLKPYLECVKMELSDLEEGHIVKQIQPDETNCLTEDSNCIWKNNKLIQEMTLRLRNVNHGEITVEIGWLTLPDSKGLSQVEF</sequence>